<dbReference type="Proteomes" id="UP000070444">
    <property type="component" value="Unassembled WGS sequence"/>
</dbReference>
<evidence type="ECO:0008006" key="3">
    <source>
        <dbReference type="Google" id="ProtNLM"/>
    </source>
</evidence>
<keyword evidence="2" id="KW-1185">Reference proteome</keyword>
<proteinExistence type="predicted"/>
<evidence type="ECO:0000313" key="1">
    <source>
        <dbReference type="EMBL" id="KXN66734.1"/>
    </source>
</evidence>
<reference evidence="1 2" key="1">
    <citation type="journal article" date="2015" name="Genome Biol. Evol.">
        <title>Phylogenomic analyses indicate that early fungi evolved digesting cell walls of algal ancestors of land plants.</title>
        <authorList>
            <person name="Chang Y."/>
            <person name="Wang S."/>
            <person name="Sekimoto S."/>
            <person name="Aerts A.L."/>
            <person name="Choi C."/>
            <person name="Clum A."/>
            <person name="LaButti K.M."/>
            <person name="Lindquist E.A."/>
            <person name="Yee Ngan C."/>
            <person name="Ohm R.A."/>
            <person name="Salamov A.A."/>
            <person name="Grigoriev I.V."/>
            <person name="Spatafora J.W."/>
            <person name="Berbee M.L."/>
        </authorList>
    </citation>
    <scope>NUCLEOTIDE SEQUENCE [LARGE SCALE GENOMIC DNA]</scope>
    <source>
        <strain evidence="1 2">NRRL 28638</strain>
    </source>
</reference>
<sequence>MTNLTTLCISTEKMLKNFSPMPTLKEVRILAFSQVKNCYSLEEFFKKNTQLKKIEFARGLNDKILQIILSYKYLNYLYIDGTSHLLLGNESYVPNYTIKKLFLGLIICGERAIKIINACQNLEILIFESVGSEELGTMRWNELNQRLKF</sequence>
<accession>A0A137NVV0</accession>
<protein>
    <recommendedName>
        <fullName evidence="3">F-box domain-containing protein</fullName>
    </recommendedName>
</protein>
<organism evidence="1 2">
    <name type="scientific">Conidiobolus coronatus (strain ATCC 28846 / CBS 209.66 / NRRL 28638)</name>
    <name type="common">Delacroixia coronata</name>
    <dbReference type="NCBI Taxonomy" id="796925"/>
    <lineage>
        <taxon>Eukaryota</taxon>
        <taxon>Fungi</taxon>
        <taxon>Fungi incertae sedis</taxon>
        <taxon>Zoopagomycota</taxon>
        <taxon>Entomophthoromycotina</taxon>
        <taxon>Entomophthoromycetes</taxon>
        <taxon>Entomophthorales</taxon>
        <taxon>Ancylistaceae</taxon>
        <taxon>Conidiobolus</taxon>
    </lineage>
</organism>
<dbReference type="EMBL" id="KQ964694">
    <property type="protein sequence ID" value="KXN66734.1"/>
    <property type="molecule type" value="Genomic_DNA"/>
</dbReference>
<evidence type="ECO:0000313" key="2">
    <source>
        <dbReference type="Proteomes" id="UP000070444"/>
    </source>
</evidence>
<dbReference type="AlphaFoldDB" id="A0A137NVV0"/>
<gene>
    <name evidence="1" type="ORF">CONCODRAFT_11343</name>
</gene>
<name>A0A137NVV0_CONC2</name>